<feature type="binding site" evidence="8">
    <location>
        <position position="127"/>
    </location>
    <ligand>
        <name>Fe cation</name>
        <dbReference type="ChEBI" id="CHEBI:24875"/>
        <label>1</label>
    </ligand>
</feature>
<dbReference type="PROSITE" id="PS50905">
    <property type="entry name" value="FERRITIN_LIKE"/>
    <property type="match status" value="1"/>
</dbReference>
<evidence type="ECO:0000256" key="1">
    <source>
        <dbReference type="ARBA" id="ARBA00002485"/>
    </source>
</evidence>
<reference evidence="11" key="1">
    <citation type="submission" date="2021-01" db="EMBL/GenBank/DDBJ databases">
        <title>Genomic Encyclopedia of Type Strains, Phase IV (KMG-IV): sequencing the most valuable type-strain genomes for metagenomic binning, comparative biology and taxonomic classification.</title>
        <authorList>
            <person name="Goeker M."/>
        </authorList>
    </citation>
    <scope>NUCLEOTIDE SEQUENCE</scope>
    <source>
        <strain evidence="11">DSM 23230</strain>
    </source>
</reference>
<keyword evidence="9" id="KW-0963">Cytoplasm</keyword>
<dbReference type="GO" id="GO:0008198">
    <property type="term" value="F:ferrous iron binding"/>
    <property type="evidence" value="ECO:0007669"/>
    <property type="project" value="TreeGrafter"/>
</dbReference>
<dbReference type="Proteomes" id="UP000774000">
    <property type="component" value="Unassembled WGS sequence"/>
</dbReference>
<dbReference type="InterPro" id="IPR009040">
    <property type="entry name" value="Ferritin-like_diiron"/>
</dbReference>
<feature type="domain" description="Ferritin-like diiron" evidence="10">
    <location>
        <begin position="1"/>
        <end position="145"/>
    </location>
</feature>
<evidence type="ECO:0000256" key="3">
    <source>
        <dbReference type="ARBA" id="ARBA00022434"/>
    </source>
</evidence>
<keyword evidence="5 11" id="KW-0560">Oxidoreductase</keyword>
<dbReference type="CDD" id="cd01055">
    <property type="entry name" value="Nonheme_Ferritin"/>
    <property type="match status" value="1"/>
</dbReference>
<dbReference type="GO" id="GO:0006879">
    <property type="term" value="P:intracellular iron ion homeostasis"/>
    <property type="evidence" value="ECO:0007669"/>
    <property type="project" value="UniProtKB-KW"/>
</dbReference>
<evidence type="ECO:0000256" key="7">
    <source>
        <dbReference type="ARBA" id="ARBA00048035"/>
    </source>
</evidence>
<dbReference type="GO" id="GO:0006826">
    <property type="term" value="P:iron ion transport"/>
    <property type="evidence" value="ECO:0007669"/>
    <property type="project" value="InterPro"/>
</dbReference>
<evidence type="ECO:0000256" key="5">
    <source>
        <dbReference type="ARBA" id="ARBA00023002"/>
    </source>
</evidence>
<dbReference type="InterPro" id="IPR012347">
    <property type="entry name" value="Ferritin-like"/>
</dbReference>
<feature type="binding site" evidence="8">
    <location>
        <position position="50"/>
    </location>
    <ligand>
        <name>Fe cation</name>
        <dbReference type="ChEBI" id="CHEBI:24875"/>
        <label>1</label>
    </ligand>
</feature>
<dbReference type="InterPro" id="IPR001519">
    <property type="entry name" value="Ferritin"/>
</dbReference>
<keyword evidence="6 8" id="KW-0408">Iron</keyword>
<feature type="binding site" evidence="8">
    <location>
        <position position="53"/>
    </location>
    <ligand>
        <name>Fe cation</name>
        <dbReference type="ChEBI" id="CHEBI:24875"/>
        <label>1</label>
    </ligand>
</feature>
<comment type="similarity">
    <text evidence="2 9">Belongs to the ferritin family. Prokaryotic subfamily.</text>
</comment>
<dbReference type="PANTHER" id="PTHR11431">
    <property type="entry name" value="FERRITIN"/>
    <property type="match status" value="1"/>
</dbReference>
<dbReference type="GO" id="GO:0008199">
    <property type="term" value="F:ferric iron binding"/>
    <property type="evidence" value="ECO:0007669"/>
    <property type="project" value="InterPro"/>
</dbReference>
<dbReference type="InterPro" id="IPR008331">
    <property type="entry name" value="Ferritin_DPS_dom"/>
</dbReference>
<dbReference type="GO" id="GO:0004322">
    <property type="term" value="F:ferroxidase activity"/>
    <property type="evidence" value="ECO:0007669"/>
    <property type="project" value="TreeGrafter"/>
</dbReference>
<dbReference type="AlphaFoldDB" id="A0A938XVF6"/>
<keyword evidence="3 9" id="KW-0409">Iron storage</keyword>
<dbReference type="PANTHER" id="PTHR11431:SF127">
    <property type="entry name" value="BACTERIAL NON-HEME FERRITIN"/>
    <property type="match status" value="1"/>
</dbReference>
<dbReference type="Pfam" id="PF00210">
    <property type="entry name" value="Ferritin"/>
    <property type="match status" value="1"/>
</dbReference>
<evidence type="ECO:0000256" key="6">
    <source>
        <dbReference type="ARBA" id="ARBA00023004"/>
    </source>
</evidence>
<dbReference type="GO" id="GO:0042802">
    <property type="term" value="F:identical protein binding"/>
    <property type="evidence" value="ECO:0007669"/>
    <property type="project" value="UniProtKB-ARBA"/>
</dbReference>
<dbReference type="EC" id="1.16.3.2" evidence="9"/>
<comment type="function">
    <text evidence="1 9">Iron-storage protein.</text>
</comment>
<dbReference type="SUPFAM" id="SSF47240">
    <property type="entry name" value="Ferritin-like"/>
    <property type="match status" value="1"/>
</dbReference>
<dbReference type="InterPro" id="IPR041719">
    <property type="entry name" value="Ferritin_prok"/>
</dbReference>
<protein>
    <recommendedName>
        <fullName evidence="9">Ferritin</fullName>
        <ecNumber evidence="9">1.16.3.2</ecNumber>
    </recommendedName>
</protein>
<keyword evidence="12" id="KW-1185">Reference proteome</keyword>
<accession>A0A938XVF6</accession>
<dbReference type="InterPro" id="IPR009078">
    <property type="entry name" value="Ferritin-like_SF"/>
</dbReference>
<comment type="caution">
    <text evidence="11">The sequence shown here is derived from an EMBL/GenBank/DDBJ whole genome shotgun (WGS) entry which is preliminary data.</text>
</comment>
<dbReference type="RefSeq" id="WP_204702318.1">
    <property type="nucleotide sequence ID" value="NZ_JAFBDQ010000014.1"/>
</dbReference>
<keyword evidence="4 8" id="KW-0479">Metal-binding</keyword>
<evidence type="ECO:0000256" key="9">
    <source>
        <dbReference type="RuleBase" id="RU361145"/>
    </source>
</evidence>
<proteinExistence type="inferred from homology"/>
<organism evidence="11 12">
    <name type="scientific">Halanaerobacter jeridensis</name>
    <dbReference type="NCBI Taxonomy" id="706427"/>
    <lineage>
        <taxon>Bacteria</taxon>
        <taxon>Bacillati</taxon>
        <taxon>Bacillota</taxon>
        <taxon>Clostridia</taxon>
        <taxon>Halanaerobiales</taxon>
        <taxon>Halobacteroidaceae</taxon>
        <taxon>Halanaerobacter</taxon>
    </lineage>
</organism>
<evidence type="ECO:0000256" key="4">
    <source>
        <dbReference type="ARBA" id="ARBA00022723"/>
    </source>
</evidence>
<comment type="subcellular location">
    <subcellularLocation>
        <location evidence="9">Cytoplasm</location>
    </subcellularLocation>
</comment>
<evidence type="ECO:0000256" key="2">
    <source>
        <dbReference type="ARBA" id="ARBA00006950"/>
    </source>
</evidence>
<evidence type="ECO:0000259" key="10">
    <source>
        <dbReference type="PROSITE" id="PS50905"/>
    </source>
</evidence>
<evidence type="ECO:0000256" key="8">
    <source>
        <dbReference type="PIRSR" id="PIRSR601519-1"/>
    </source>
</evidence>
<dbReference type="Gene3D" id="1.20.1260.10">
    <property type="match status" value="1"/>
</dbReference>
<dbReference type="EMBL" id="JAFBDQ010000014">
    <property type="protein sequence ID" value="MBM7557569.1"/>
    <property type="molecule type" value="Genomic_DNA"/>
</dbReference>
<sequence length="172" mass="20172">MLSDKLEAALNEQMNFELLSAHYYLAMAGYCQEEDLDGFSHFFWVQAEEERFHAEKFYNFINEKGGRAKFGEISKPQNEFESLTEVFETALEHEKEVTRRIYELMDLAQEESEYATVSFLNWFVDEQVEEEDSMEAILNKLNRLSDNSNGLFMLDSELGQRTFTKPQDAEEV</sequence>
<feature type="binding site" evidence="8">
    <location>
        <position position="17"/>
    </location>
    <ligand>
        <name>Fe cation</name>
        <dbReference type="ChEBI" id="CHEBI:24875"/>
        <label>1</label>
    </ligand>
</feature>
<dbReference type="FunFam" id="1.20.1260.10:FF:000001">
    <property type="entry name" value="Non-heme ferritin"/>
    <property type="match status" value="1"/>
</dbReference>
<dbReference type="GO" id="GO:0005829">
    <property type="term" value="C:cytosol"/>
    <property type="evidence" value="ECO:0007669"/>
    <property type="project" value="TreeGrafter"/>
</dbReference>
<gene>
    <name evidence="11" type="ORF">JOC47_002435</name>
</gene>
<comment type="catalytic activity">
    <reaction evidence="7 9">
        <text>4 Fe(2+) + O2 + 6 H2O = 4 iron(III) oxide-hydroxide + 12 H(+)</text>
        <dbReference type="Rhea" id="RHEA:11972"/>
        <dbReference type="ChEBI" id="CHEBI:15377"/>
        <dbReference type="ChEBI" id="CHEBI:15378"/>
        <dbReference type="ChEBI" id="CHEBI:15379"/>
        <dbReference type="ChEBI" id="CHEBI:29033"/>
        <dbReference type="ChEBI" id="CHEBI:78619"/>
        <dbReference type="EC" id="1.16.3.2"/>
    </reaction>
</comment>
<feature type="binding site" evidence="8">
    <location>
        <position position="94"/>
    </location>
    <ligand>
        <name>Fe cation</name>
        <dbReference type="ChEBI" id="CHEBI:24875"/>
        <label>1</label>
    </ligand>
</feature>
<evidence type="ECO:0000313" key="11">
    <source>
        <dbReference type="EMBL" id="MBM7557569.1"/>
    </source>
</evidence>
<evidence type="ECO:0000313" key="12">
    <source>
        <dbReference type="Proteomes" id="UP000774000"/>
    </source>
</evidence>
<name>A0A938XVF6_9FIRM</name>